<dbReference type="Pfam" id="PF00067">
    <property type="entry name" value="p450"/>
    <property type="match status" value="1"/>
</dbReference>
<protein>
    <submittedName>
        <fullName evidence="1">Uncharacterized protein</fullName>
    </submittedName>
</protein>
<dbReference type="PANTHER" id="PTHR24281">
    <property type="entry name" value="STEROID 21-HYDROXYLASE-RELATED"/>
    <property type="match status" value="1"/>
</dbReference>
<name>A0A8J5C048_ZINOF</name>
<dbReference type="GO" id="GO:0020037">
    <property type="term" value="F:heme binding"/>
    <property type="evidence" value="ECO:0007669"/>
    <property type="project" value="InterPro"/>
</dbReference>
<evidence type="ECO:0000313" key="1">
    <source>
        <dbReference type="EMBL" id="KAG6469880.1"/>
    </source>
</evidence>
<sequence length="164" mass="19289">MDTSSVVVEWAMAKLIQRPELMKRAQEEVRRCVGRSKGKVEESDLHQLHFLKRIVKEMMRLHPPVPMLVHRETMHPITLSDEYQIPQKMMIYVNAWTISKDSDERPEVFDSERFVNLVSPAMDSFEHYNFKLIQFSKGRRIYMGKNLGMLMGEVVLANPLYSFD</sequence>
<dbReference type="AlphaFoldDB" id="A0A8J5C048"/>
<dbReference type="EMBL" id="JACMSC010000021">
    <property type="protein sequence ID" value="KAG6469880.1"/>
    <property type="molecule type" value="Genomic_DNA"/>
</dbReference>
<dbReference type="SUPFAM" id="SSF48264">
    <property type="entry name" value="Cytochrome P450"/>
    <property type="match status" value="1"/>
</dbReference>
<keyword evidence="2" id="KW-1185">Reference proteome</keyword>
<proteinExistence type="predicted"/>
<gene>
    <name evidence="1" type="ORF">ZIOFF_070813</name>
</gene>
<dbReference type="Proteomes" id="UP000734854">
    <property type="component" value="Unassembled WGS sequence"/>
</dbReference>
<dbReference type="InterPro" id="IPR001128">
    <property type="entry name" value="Cyt_P450"/>
</dbReference>
<comment type="caution">
    <text evidence="1">The sequence shown here is derived from an EMBL/GenBank/DDBJ whole genome shotgun (WGS) entry which is preliminary data.</text>
</comment>
<dbReference type="InterPro" id="IPR036396">
    <property type="entry name" value="Cyt_P450_sf"/>
</dbReference>
<reference evidence="1 2" key="1">
    <citation type="submission" date="2020-08" db="EMBL/GenBank/DDBJ databases">
        <title>Plant Genome Project.</title>
        <authorList>
            <person name="Zhang R.-G."/>
        </authorList>
    </citation>
    <scope>NUCLEOTIDE SEQUENCE [LARGE SCALE GENOMIC DNA]</scope>
    <source>
        <tissue evidence="1">Rhizome</tissue>
    </source>
</reference>
<evidence type="ECO:0000313" key="2">
    <source>
        <dbReference type="Proteomes" id="UP000734854"/>
    </source>
</evidence>
<dbReference type="GO" id="GO:0016705">
    <property type="term" value="F:oxidoreductase activity, acting on paired donors, with incorporation or reduction of molecular oxygen"/>
    <property type="evidence" value="ECO:0007669"/>
    <property type="project" value="InterPro"/>
</dbReference>
<organism evidence="1 2">
    <name type="scientific">Zingiber officinale</name>
    <name type="common">Ginger</name>
    <name type="synonym">Amomum zingiber</name>
    <dbReference type="NCBI Taxonomy" id="94328"/>
    <lineage>
        <taxon>Eukaryota</taxon>
        <taxon>Viridiplantae</taxon>
        <taxon>Streptophyta</taxon>
        <taxon>Embryophyta</taxon>
        <taxon>Tracheophyta</taxon>
        <taxon>Spermatophyta</taxon>
        <taxon>Magnoliopsida</taxon>
        <taxon>Liliopsida</taxon>
        <taxon>Zingiberales</taxon>
        <taxon>Zingiberaceae</taxon>
        <taxon>Zingiber</taxon>
    </lineage>
</organism>
<dbReference type="GO" id="GO:0005506">
    <property type="term" value="F:iron ion binding"/>
    <property type="evidence" value="ECO:0007669"/>
    <property type="project" value="InterPro"/>
</dbReference>
<accession>A0A8J5C048</accession>
<dbReference type="PRINTS" id="PR00463">
    <property type="entry name" value="EP450I"/>
</dbReference>
<dbReference type="InterPro" id="IPR002401">
    <property type="entry name" value="Cyt_P450_E_grp-I"/>
</dbReference>
<dbReference type="Gene3D" id="1.10.630.10">
    <property type="entry name" value="Cytochrome P450"/>
    <property type="match status" value="1"/>
</dbReference>
<dbReference type="GO" id="GO:0004497">
    <property type="term" value="F:monooxygenase activity"/>
    <property type="evidence" value="ECO:0007669"/>
    <property type="project" value="InterPro"/>
</dbReference>